<dbReference type="EMBL" id="JMIH01000014">
    <property type="protein sequence ID" value="KEO74561.1"/>
    <property type="molecule type" value="Genomic_DNA"/>
</dbReference>
<gene>
    <name evidence="1" type="ORF">EL17_02485</name>
</gene>
<evidence type="ECO:0000313" key="2">
    <source>
        <dbReference type="Proteomes" id="UP000027821"/>
    </source>
</evidence>
<keyword evidence="2" id="KW-1185">Reference proteome</keyword>
<organism evidence="1 2">
    <name type="scientific">Anditalea andensis</name>
    <dbReference type="NCBI Taxonomy" id="1048983"/>
    <lineage>
        <taxon>Bacteria</taxon>
        <taxon>Pseudomonadati</taxon>
        <taxon>Bacteroidota</taxon>
        <taxon>Cytophagia</taxon>
        <taxon>Cytophagales</taxon>
        <taxon>Cytophagaceae</taxon>
        <taxon>Anditalea</taxon>
    </lineage>
</organism>
<proteinExistence type="predicted"/>
<comment type="caution">
    <text evidence="1">The sequence shown here is derived from an EMBL/GenBank/DDBJ whole genome shotgun (WGS) entry which is preliminary data.</text>
</comment>
<name>A0A074KX62_9BACT</name>
<dbReference type="AlphaFoldDB" id="A0A074KX62"/>
<sequence>MRNTKREQQEIKRISFPFHCFKRNDPYVKMCFKMIFYSTYALITYSHFKKLVLFSEGKLYKLIILIIFFERKKYNILKCIFIKLNSIKYTIKLGGNNIPPKKLLSF</sequence>
<dbReference type="Proteomes" id="UP000027821">
    <property type="component" value="Unassembled WGS sequence"/>
</dbReference>
<reference evidence="1 2" key="1">
    <citation type="submission" date="2014-04" db="EMBL/GenBank/DDBJ databases">
        <title>Characterization and application of a salt tolerant electro-active bacterium.</title>
        <authorList>
            <person name="Yang L."/>
            <person name="Wei S."/>
            <person name="Tay Q.X.M."/>
        </authorList>
    </citation>
    <scope>NUCLEOTIDE SEQUENCE [LARGE SCALE GENOMIC DNA]</scope>
    <source>
        <strain evidence="1 2">LY1</strain>
    </source>
</reference>
<protein>
    <submittedName>
        <fullName evidence="1">Uncharacterized protein</fullName>
    </submittedName>
</protein>
<evidence type="ECO:0000313" key="1">
    <source>
        <dbReference type="EMBL" id="KEO74561.1"/>
    </source>
</evidence>
<accession>A0A074KX62</accession>